<evidence type="ECO:0000256" key="7">
    <source>
        <dbReference type="ARBA" id="ARBA00023136"/>
    </source>
</evidence>
<evidence type="ECO:0000313" key="11">
    <source>
        <dbReference type="Proteomes" id="UP000198348"/>
    </source>
</evidence>
<dbReference type="GO" id="GO:0006865">
    <property type="term" value="P:amino acid transport"/>
    <property type="evidence" value="ECO:0007669"/>
    <property type="project" value="UniProtKB-KW"/>
</dbReference>
<dbReference type="OrthoDB" id="3572933at2"/>
<keyword evidence="11" id="KW-1185">Reference proteome</keyword>
<proteinExistence type="inferred from homology"/>
<gene>
    <name evidence="10" type="ORF">SAMN06265360_11123</name>
</gene>
<keyword evidence="3" id="KW-1003">Cell membrane</keyword>
<feature type="transmembrane region" description="Helical" evidence="9">
    <location>
        <begin position="139"/>
        <end position="159"/>
    </location>
</feature>
<keyword evidence="6 9" id="KW-1133">Transmembrane helix</keyword>
<feature type="transmembrane region" description="Helical" evidence="9">
    <location>
        <begin position="264"/>
        <end position="282"/>
    </location>
</feature>
<evidence type="ECO:0000256" key="9">
    <source>
        <dbReference type="SAM" id="Phobius"/>
    </source>
</evidence>
<evidence type="ECO:0000256" key="6">
    <source>
        <dbReference type="ARBA" id="ARBA00022989"/>
    </source>
</evidence>
<evidence type="ECO:0000313" key="10">
    <source>
        <dbReference type="EMBL" id="SNR58524.1"/>
    </source>
</evidence>
<feature type="transmembrane region" description="Helical" evidence="9">
    <location>
        <begin position="41"/>
        <end position="59"/>
    </location>
</feature>
<feature type="transmembrane region" description="Helical" evidence="9">
    <location>
        <begin position="213"/>
        <end position="233"/>
    </location>
</feature>
<keyword evidence="4 9" id="KW-0812">Transmembrane</keyword>
<dbReference type="Proteomes" id="UP000198348">
    <property type="component" value="Unassembled WGS sequence"/>
</dbReference>
<keyword evidence="7 9" id="KW-0472">Membrane</keyword>
<feature type="transmembrane region" description="Helical" evidence="9">
    <location>
        <begin position="188"/>
        <end position="207"/>
    </location>
</feature>
<feature type="transmembrane region" description="Helical" evidence="9">
    <location>
        <begin position="240"/>
        <end position="258"/>
    </location>
</feature>
<evidence type="ECO:0000256" key="3">
    <source>
        <dbReference type="ARBA" id="ARBA00022475"/>
    </source>
</evidence>
<dbReference type="InterPro" id="IPR001851">
    <property type="entry name" value="ABC_transp_permease"/>
</dbReference>
<organism evidence="10 11">
    <name type="scientific">Haloechinothrix alba</name>
    <dbReference type="NCBI Taxonomy" id="664784"/>
    <lineage>
        <taxon>Bacteria</taxon>
        <taxon>Bacillati</taxon>
        <taxon>Actinomycetota</taxon>
        <taxon>Actinomycetes</taxon>
        <taxon>Pseudonocardiales</taxon>
        <taxon>Pseudonocardiaceae</taxon>
        <taxon>Haloechinothrix</taxon>
    </lineage>
</organism>
<evidence type="ECO:0000256" key="4">
    <source>
        <dbReference type="ARBA" id="ARBA00022692"/>
    </source>
</evidence>
<dbReference type="RefSeq" id="WP_089301657.1">
    <property type="nucleotide sequence ID" value="NZ_FZNW01000011.1"/>
</dbReference>
<dbReference type="PANTHER" id="PTHR11795:SF451">
    <property type="entry name" value="ABC TRANSPORTER PERMEASE PROTEIN"/>
    <property type="match status" value="1"/>
</dbReference>
<evidence type="ECO:0000256" key="1">
    <source>
        <dbReference type="ARBA" id="ARBA00004651"/>
    </source>
</evidence>
<dbReference type="InterPro" id="IPR052157">
    <property type="entry name" value="BCAA_transport_permease"/>
</dbReference>
<accession>A0A238XJL2</accession>
<comment type="subcellular location">
    <subcellularLocation>
        <location evidence="1">Cell membrane</location>
        <topology evidence="1">Multi-pass membrane protein</topology>
    </subcellularLocation>
</comment>
<name>A0A238XJL2_9PSEU</name>
<feature type="transmembrane region" description="Helical" evidence="9">
    <location>
        <begin position="93"/>
        <end position="114"/>
    </location>
</feature>
<dbReference type="CDD" id="cd06582">
    <property type="entry name" value="TM_PBP1_LivH_like"/>
    <property type="match status" value="1"/>
</dbReference>
<evidence type="ECO:0000256" key="2">
    <source>
        <dbReference type="ARBA" id="ARBA00022448"/>
    </source>
</evidence>
<dbReference type="AlphaFoldDB" id="A0A238XJL2"/>
<feature type="transmembrane region" description="Helical" evidence="9">
    <location>
        <begin position="65"/>
        <end position="84"/>
    </location>
</feature>
<reference evidence="10 11" key="1">
    <citation type="submission" date="2017-06" db="EMBL/GenBank/DDBJ databases">
        <authorList>
            <person name="Kim H.J."/>
            <person name="Triplett B.A."/>
        </authorList>
    </citation>
    <scope>NUCLEOTIDE SEQUENCE [LARGE SCALE GENOMIC DNA]</scope>
    <source>
        <strain evidence="10 11">DSM 45207</strain>
    </source>
</reference>
<dbReference type="GO" id="GO:0005886">
    <property type="term" value="C:plasma membrane"/>
    <property type="evidence" value="ECO:0007669"/>
    <property type="project" value="UniProtKB-SubCell"/>
</dbReference>
<dbReference type="GO" id="GO:0022857">
    <property type="term" value="F:transmembrane transporter activity"/>
    <property type="evidence" value="ECO:0007669"/>
    <property type="project" value="InterPro"/>
</dbReference>
<comment type="similarity">
    <text evidence="8">Belongs to the binding-protein-dependent transport system permease family. LivHM subfamily.</text>
</comment>
<protein>
    <submittedName>
        <fullName evidence="10">Amino acid/amide ABC transporter membrane protein 1, HAAT family</fullName>
    </submittedName>
</protein>
<evidence type="ECO:0000256" key="5">
    <source>
        <dbReference type="ARBA" id="ARBA00022970"/>
    </source>
</evidence>
<sequence>MSDFLQMTLFGLSNGAILALAALGFVLIYKATRVINFAQGHFLLVGAYAFYAAIVVLGLHWSLAVLVGVAFAATLGVLVERFVLRPMIGEEAIAVIMVTIGLSSVLGGGVQLFFGTTPRETPQFLPSGALTMAGATMPWSRVAAIGIAAAVLVTFSIFFTRTRHGIAMRAVADDQQAALTMGISVRRVFALAWALAAVTAVIGGILLADLSGVSAGLAGFGLIVFPVVILGGLDSVPGTIVGGIIIGLLVQYTAGYVGGGLEQVVPFIVLILILMVRPYGLFGQTRIERV</sequence>
<feature type="transmembrane region" description="Helical" evidence="9">
    <location>
        <begin position="6"/>
        <end position="29"/>
    </location>
</feature>
<keyword evidence="5" id="KW-0029">Amino-acid transport</keyword>
<evidence type="ECO:0000256" key="8">
    <source>
        <dbReference type="ARBA" id="ARBA00037998"/>
    </source>
</evidence>
<dbReference type="Pfam" id="PF02653">
    <property type="entry name" value="BPD_transp_2"/>
    <property type="match status" value="1"/>
</dbReference>
<dbReference type="PANTHER" id="PTHR11795">
    <property type="entry name" value="BRANCHED-CHAIN AMINO ACID TRANSPORT SYSTEM PERMEASE PROTEIN LIVH"/>
    <property type="match status" value="1"/>
</dbReference>
<keyword evidence="2" id="KW-0813">Transport</keyword>
<dbReference type="EMBL" id="FZNW01000011">
    <property type="protein sequence ID" value="SNR58524.1"/>
    <property type="molecule type" value="Genomic_DNA"/>
</dbReference>